<evidence type="ECO:0000259" key="1">
    <source>
        <dbReference type="Pfam" id="PF01978"/>
    </source>
</evidence>
<dbReference type="InterPro" id="IPR051797">
    <property type="entry name" value="TrmB-like"/>
</dbReference>
<name>A0AAE4MKJ6_9EURY</name>
<dbReference type="EMBL" id="JAWDKD010000034">
    <property type="protein sequence ID" value="MDV0447914.1"/>
    <property type="molecule type" value="Genomic_DNA"/>
</dbReference>
<organism evidence="2 3">
    <name type="scientific">Methanolapillus africanus</name>
    <dbReference type="NCBI Taxonomy" id="3028297"/>
    <lineage>
        <taxon>Archaea</taxon>
        <taxon>Methanobacteriati</taxon>
        <taxon>Methanobacteriota</taxon>
        <taxon>Stenosarchaea group</taxon>
        <taxon>Methanomicrobia</taxon>
        <taxon>Methanosarcinales</taxon>
        <taxon>Methanosarcinaceae</taxon>
        <taxon>Methanolapillus</taxon>
    </lineage>
</organism>
<gene>
    <name evidence="2" type="ORF">MsAg5_18350</name>
</gene>
<dbReference type="PANTHER" id="PTHR34293:SF1">
    <property type="entry name" value="HTH-TYPE TRANSCRIPTIONAL REGULATOR TRMBL2"/>
    <property type="match status" value="1"/>
</dbReference>
<dbReference type="RefSeq" id="WP_338100366.1">
    <property type="nucleotide sequence ID" value="NZ_JAWDKD010000034.1"/>
</dbReference>
<dbReference type="InterPro" id="IPR002831">
    <property type="entry name" value="Tscrpt_reg_TrmB_N"/>
</dbReference>
<evidence type="ECO:0000313" key="3">
    <source>
        <dbReference type="Proteomes" id="UP001271789"/>
    </source>
</evidence>
<dbReference type="Gene3D" id="1.10.10.10">
    <property type="entry name" value="Winged helix-like DNA-binding domain superfamily/Winged helix DNA-binding domain"/>
    <property type="match status" value="1"/>
</dbReference>
<proteinExistence type="predicted"/>
<feature type="domain" description="Transcription regulator TrmB N-terminal" evidence="1">
    <location>
        <begin position="10"/>
        <end position="76"/>
    </location>
</feature>
<evidence type="ECO:0000313" key="2">
    <source>
        <dbReference type="EMBL" id="MDV0447914.1"/>
    </source>
</evidence>
<protein>
    <recommendedName>
        <fullName evidence="1">Transcription regulator TrmB N-terminal domain-containing protein</fullName>
    </recommendedName>
</protein>
<reference evidence="2" key="1">
    <citation type="submission" date="2023-06" db="EMBL/GenBank/DDBJ databases">
        <title>Genome sequence of Methanosarcinaceae archaeon Ag5.</title>
        <authorList>
            <person name="Protasov E."/>
            <person name="Platt K."/>
            <person name="Poehlein A."/>
            <person name="Daniel R."/>
            <person name="Brune A."/>
        </authorList>
    </citation>
    <scope>NUCLEOTIDE SEQUENCE</scope>
    <source>
        <strain evidence="2">Ag5</strain>
    </source>
</reference>
<dbReference type="InterPro" id="IPR036388">
    <property type="entry name" value="WH-like_DNA-bd_sf"/>
</dbReference>
<dbReference type="InterPro" id="IPR036390">
    <property type="entry name" value="WH_DNA-bd_sf"/>
</dbReference>
<sequence length="272" mass="31657">MIDQELIISLKKIGFVENEAKAYVGLVILQEASARELHEFTNIPRAKIYEVLNHLVEKKYVDILQGTPIHYRAIEPDEMIRMIRDEFDETTNFLLDSFDQMEFGEFQKLDEDTMSVWYLRSDWTVRNKVKEMFDKTDRSAIIVCQTPEILFSIEDILKAAQENVSILILVDNVNDYEKLSLTVNEVPPNLLSLYSDLMENTRTKDGCFIFSSNKQLLALKYKDGKLNGFYQENTVVNFIYKTLSYMLSNLDSVDIPENYHPSIPLLKNEPKN</sequence>
<comment type="caution">
    <text evidence="2">The sequence shown here is derived from an EMBL/GenBank/DDBJ whole genome shotgun (WGS) entry which is preliminary data.</text>
</comment>
<dbReference type="Proteomes" id="UP001271789">
    <property type="component" value="Unassembled WGS sequence"/>
</dbReference>
<keyword evidence="3" id="KW-1185">Reference proteome</keyword>
<accession>A0AAE4MKJ6</accession>
<dbReference type="PANTHER" id="PTHR34293">
    <property type="entry name" value="HTH-TYPE TRANSCRIPTIONAL REGULATOR TRMBL2"/>
    <property type="match status" value="1"/>
</dbReference>
<dbReference type="Pfam" id="PF01978">
    <property type="entry name" value="TrmB"/>
    <property type="match status" value="1"/>
</dbReference>
<dbReference type="AlphaFoldDB" id="A0AAE4MKJ6"/>
<dbReference type="SUPFAM" id="SSF46785">
    <property type="entry name" value="Winged helix' DNA-binding domain"/>
    <property type="match status" value="1"/>
</dbReference>